<keyword evidence="4" id="KW-1185">Reference proteome</keyword>
<protein>
    <submittedName>
        <fullName evidence="3">HIT family protein</fullName>
    </submittedName>
</protein>
<accession>A0ABN2BFQ6</accession>
<gene>
    <name evidence="3" type="ORF">GCM10009827_067800</name>
</gene>
<sequence length="149" mass="16234">MTQNATPAAQGCIFCAIAARQAEASVVYEDETVVVFMDLNPVTPGHLLVVPRVHAVGLEDLDGVTSAHAWSVGHDMARALRRSTMRCEGINVLLCDGEVAYQTVFHFHLHVIPRYAGDGWTLQHDAPERERSLLDSDAQAIRDAIAATD</sequence>
<organism evidence="3 4">
    <name type="scientific">Dactylosporangium maewongense</name>
    <dbReference type="NCBI Taxonomy" id="634393"/>
    <lineage>
        <taxon>Bacteria</taxon>
        <taxon>Bacillati</taxon>
        <taxon>Actinomycetota</taxon>
        <taxon>Actinomycetes</taxon>
        <taxon>Micromonosporales</taxon>
        <taxon>Micromonosporaceae</taxon>
        <taxon>Dactylosporangium</taxon>
    </lineage>
</organism>
<name>A0ABN2BFQ6_9ACTN</name>
<dbReference type="PANTHER" id="PTHR46648">
    <property type="entry name" value="HIT FAMILY PROTEIN 1"/>
    <property type="match status" value="1"/>
</dbReference>
<evidence type="ECO:0000259" key="2">
    <source>
        <dbReference type="PROSITE" id="PS51084"/>
    </source>
</evidence>
<dbReference type="InterPro" id="IPR011146">
    <property type="entry name" value="HIT-like"/>
</dbReference>
<evidence type="ECO:0000256" key="1">
    <source>
        <dbReference type="PROSITE-ProRule" id="PRU00464"/>
    </source>
</evidence>
<dbReference type="Proteomes" id="UP001501470">
    <property type="component" value="Unassembled WGS sequence"/>
</dbReference>
<dbReference type="PRINTS" id="PR00332">
    <property type="entry name" value="HISTRIAD"/>
</dbReference>
<dbReference type="PROSITE" id="PS51084">
    <property type="entry name" value="HIT_2"/>
    <property type="match status" value="1"/>
</dbReference>
<dbReference type="RefSeq" id="WP_344506395.1">
    <property type="nucleotide sequence ID" value="NZ_BAAAQD010000015.1"/>
</dbReference>
<dbReference type="EMBL" id="BAAAQD010000015">
    <property type="protein sequence ID" value="GAA1539018.1"/>
    <property type="molecule type" value="Genomic_DNA"/>
</dbReference>
<reference evidence="3 4" key="1">
    <citation type="journal article" date="2019" name="Int. J. Syst. Evol. Microbiol.">
        <title>The Global Catalogue of Microorganisms (GCM) 10K type strain sequencing project: providing services to taxonomists for standard genome sequencing and annotation.</title>
        <authorList>
            <consortium name="The Broad Institute Genomics Platform"/>
            <consortium name="The Broad Institute Genome Sequencing Center for Infectious Disease"/>
            <person name="Wu L."/>
            <person name="Ma J."/>
        </authorList>
    </citation>
    <scope>NUCLEOTIDE SEQUENCE [LARGE SCALE GENOMIC DNA]</scope>
    <source>
        <strain evidence="3 4">JCM 15933</strain>
    </source>
</reference>
<dbReference type="SUPFAM" id="SSF54197">
    <property type="entry name" value="HIT-like"/>
    <property type="match status" value="1"/>
</dbReference>
<comment type="caution">
    <text evidence="3">The sequence shown here is derived from an EMBL/GenBank/DDBJ whole genome shotgun (WGS) entry which is preliminary data.</text>
</comment>
<evidence type="ECO:0000313" key="3">
    <source>
        <dbReference type="EMBL" id="GAA1539018.1"/>
    </source>
</evidence>
<dbReference type="Pfam" id="PF01230">
    <property type="entry name" value="HIT"/>
    <property type="match status" value="1"/>
</dbReference>
<feature type="short sequence motif" description="Histidine triad motif" evidence="1">
    <location>
        <begin position="106"/>
        <end position="110"/>
    </location>
</feature>
<feature type="domain" description="HIT" evidence="2">
    <location>
        <begin position="13"/>
        <end position="121"/>
    </location>
</feature>
<proteinExistence type="predicted"/>
<dbReference type="PANTHER" id="PTHR46648:SF1">
    <property type="entry name" value="ADENOSINE 5'-MONOPHOSPHORAMIDASE HNT1"/>
    <property type="match status" value="1"/>
</dbReference>
<dbReference type="InterPro" id="IPR036265">
    <property type="entry name" value="HIT-like_sf"/>
</dbReference>
<dbReference type="InterPro" id="IPR001310">
    <property type="entry name" value="Histidine_triad_HIT"/>
</dbReference>
<dbReference type="Gene3D" id="3.30.428.10">
    <property type="entry name" value="HIT-like"/>
    <property type="match status" value="1"/>
</dbReference>
<evidence type="ECO:0000313" key="4">
    <source>
        <dbReference type="Proteomes" id="UP001501470"/>
    </source>
</evidence>